<reference evidence="3 4" key="1">
    <citation type="journal article" date="2014" name="BMC Genomics">
        <title>Comparative genomics of the major fungal agents of human and animal Sporotrichosis: Sporothrix schenckii and Sporothrix brasiliensis.</title>
        <authorList>
            <person name="Teixeira M.M."/>
            <person name="de Almeida L.G."/>
            <person name="Kubitschek-Barreira P."/>
            <person name="Alves F.L."/>
            <person name="Kioshima E.S."/>
            <person name="Abadio A.K."/>
            <person name="Fernandes L."/>
            <person name="Derengowski L.S."/>
            <person name="Ferreira K.S."/>
            <person name="Souza R.C."/>
            <person name="Ruiz J.C."/>
            <person name="de Andrade N.C."/>
            <person name="Paes H.C."/>
            <person name="Nicola A.M."/>
            <person name="Albuquerque P."/>
            <person name="Gerber A.L."/>
            <person name="Martins V.P."/>
            <person name="Peconick L.D."/>
            <person name="Neto A.V."/>
            <person name="Chaucanez C.B."/>
            <person name="Silva P.A."/>
            <person name="Cunha O.L."/>
            <person name="de Oliveira F.F."/>
            <person name="dos Santos T.C."/>
            <person name="Barros A.L."/>
            <person name="Soares M.A."/>
            <person name="de Oliveira L.M."/>
            <person name="Marini M.M."/>
            <person name="Villalobos-Duno H."/>
            <person name="Cunha M.M."/>
            <person name="de Hoog S."/>
            <person name="da Silveira J.F."/>
            <person name="Henrissat B."/>
            <person name="Nino-Vega G.A."/>
            <person name="Cisalpino P.S."/>
            <person name="Mora-Montes H.M."/>
            <person name="Almeida S.R."/>
            <person name="Stajich J.E."/>
            <person name="Lopes-Bezerra L.M."/>
            <person name="Vasconcelos A.T."/>
            <person name="Felipe M.S."/>
        </authorList>
    </citation>
    <scope>NUCLEOTIDE SEQUENCE [LARGE SCALE GENOMIC DNA]</scope>
    <source>
        <strain evidence="3 4">1099-18</strain>
    </source>
</reference>
<evidence type="ECO:0000313" key="3">
    <source>
        <dbReference type="EMBL" id="KJR86235.1"/>
    </source>
</evidence>
<accession>A0A0F2MBL8</accession>
<organism evidence="3 4">
    <name type="scientific">Sporothrix schenckii 1099-18</name>
    <dbReference type="NCBI Taxonomy" id="1397361"/>
    <lineage>
        <taxon>Eukaryota</taxon>
        <taxon>Fungi</taxon>
        <taxon>Dikarya</taxon>
        <taxon>Ascomycota</taxon>
        <taxon>Pezizomycotina</taxon>
        <taxon>Sordariomycetes</taxon>
        <taxon>Sordariomycetidae</taxon>
        <taxon>Ophiostomatales</taxon>
        <taxon>Ophiostomataceae</taxon>
        <taxon>Sporothrix</taxon>
    </lineage>
</organism>
<proteinExistence type="predicted"/>
<dbReference type="GeneID" id="27664790"/>
<keyword evidence="2" id="KW-0472">Membrane</keyword>
<evidence type="ECO:0000256" key="2">
    <source>
        <dbReference type="SAM" id="Phobius"/>
    </source>
</evidence>
<feature type="region of interest" description="Disordered" evidence="1">
    <location>
        <begin position="168"/>
        <end position="189"/>
    </location>
</feature>
<comment type="caution">
    <text evidence="3">The sequence shown here is derived from an EMBL/GenBank/DDBJ whole genome shotgun (WGS) entry which is preliminary data.</text>
</comment>
<dbReference type="VEuPathDB" id="FungiDB:SPSK_02645"/>
<sequence>MLYPNTKLIRHKKSIAFWGFIAVSFLMFFYSLPYINVGDKSITELASAGMPVQNVPAFPDAAAFLDASNAGSGDLPPLMDEDTPMPADIPQYIDEAISTAAFGATLENDNIDTTTPFEVYPGTDSFKDPAVDAVDSTRTAVDQLMEDMDHNHATLEHEVLGLGHNAVQSVSAGDGSSSGSTTDDGGPLTHTDIVEAHALWNQLNQMYENIKGAATDMKGFLSRISGTAGDSASQNAAGLLAAAKAADNGGDIHKINLAYTTKRSVDEGNARVSKKLEMREKLRRYNDVPYWKLENAKHRGDPVPYMKETTTFGNNVYKKASDMWRGLYIYF</sequence>
<gene>
    <name evidence="3" type="ORF">SPSK_02645</name>
</gene>
<dbReference type="Proteomes" id="UP000033710">
    <property type="component" value="Unassembled WGS sequence"/>
</dbReference>
<name>A0A0F2MBL8_SPOSC</name>
<dbReference type="RefSeq" id="XP_016588911.1">
    <property type="nucleotide sequence ID" value="XM_016729513.1"/>
</dbReference>
<feature type="transmembrane region" description="Helical" evidence="2">
    <location>
        <begin position="15"/>
        <end position="35"/>
    </location>
</feature>
<dbReference type="AlphaFoldDB" id="A0A0F2MBL8"/>
<evidence type="ECO:0000313" key="4">
    <source>
        <dbReference type="Proteomes" id="UP000033710"/>
    </source>
</evidence>
<keyword evidence="2" id="KW-0812">Transmembrane</keyword>
<dbReference type="EMBL" id="AXCR01000006">
    <property type="protein sequence ID" value="KJR86235.1"/>
    <property type="molecule type" value="Genomic_DNA"/>
</dbReference>
<dbReference type="OrthoDB" id="10315857at2759"/>
<keyword evidence="2" id="KW-1133">Transmembrane helix</keyword>
<evidence type="ECO:0000256" key="1">
    <source>
        <dbReference type="SAM" id="MobiDB-lite"/>
    </source>
</evidence>
<protein>
    <submittedName>
        <fullName evidence="3">Uncharacterized protein</fullName>
    </submittedName>
</protein>
<reference evidence="3 4" key="2">
    <citation type="journal article" date="2015" name="Eukaryot. Cell">
        <title>Asexual propagation of a virulent clone complex in a human and feline outbreak of sporotrichosis.</title>
        <authorList>
            <person name="Teixeira Mde M."/>
            <person name="Rodrigues A.M."/>
            <person name="Tsui C.K."/>
            <person name="de Almeida L.G."/>
            <person name="Van Diepeningen A.D."/>
            <person name="van den Ende B.G."/>
            <person name="Fernandes G.F."/>
            <person name="Kano R."/>
            <person name="Hamelin R.C."/>
            <person name="Lopes-Bezerra L.M."/>
            <person name="Vasconcelos A.T."/>
            <person name="de Hoog S."/>
            <person name="de Camargo Z.P."/>
            <person name="Felipe M.S."/>
        </authorList>
    </citation>
    <scope>NUCLEOTIDE SEQUENCE [LARGE SCALE GENOMIC DNA]</scope>
    <source>
        <strain evidence="3 4">1099-18</strain>
    </source>
</reference>
<feature type="compositionally biased region" description="Low complexity" evidence="1">
    <location>
        <begin position="171"/>
        <end position="186"/>
    </location>
</feature>
<dbReference type="KEGG" id="ssck:SPSK_02645"/>